<dbReference type="AlphaFoldDB" id="A0A2N1J895"/>
<feature type="domain" description="CN hydrolase" evidence="1">
    <location>
        <begin position="1"/>
        <end position="314"/>
    </location>
</feature>
<dbReference type="InterPro" id="IPR036526">
    <property type="entry name" value="C-N_Hydrolase_sf"/>
</dbReference>
<accession>A0A2N1J895</accession>
<evidence type="ECO:0000259" key="1">
    <source>
        <dbReference type="PROSITE" id="PS50263"/>
    </source>
</evidence>
<dbReference type="GO" id="GO:0070773">
    <property type="term" value="F:protein-N-terminal glutamine amidohydrolase activity"/>
    <property type="evidence" value="ECO:0007669"/>
    <property type="project" value="InterPro"/>
</dbReference>
<dbReference type="EMBL" id="KZ454993">
    <property type="protein sequence ID" value="PKI82781.1"/>
    <property type="molecule type" value="Genomic_DNA"/>
</dbReference>
<dbReference type="GO" id="GO:0030163">
    <property type="term" value="P:protein catabolic process"/>
    <property type="evidence" value="ECO:0007669"/>
    <property type="project" value="TreeGrafter"/>
</dbReference>
<dbReference type="Gene3D" id="3.60.110.10">
    <property type="entry name" value="Carbon-nitrogen hydrolase"/>
    <property type="match status" value="1"/>
</dbReference>
<dbReference type="PANTHER" id="PTHR11750">
    <property type="entry name" value="PROTEIN N-TERMINAL AMIDASE"/>
    <property type="match status" value="1"/>
</dbReference>
<name>A0A2N1J895_9BASI</name>
<dbReference type="PANTHER" id="PTHR11750:SF26">
    <property type="entry name" value="PROTEIN N-TERMINAL AMIDASE"/>
    <property type="match status" value="1"/>
</dbReference>
<dbReference type="Proteomes" id="UP000232875">
    <property type="component" value="Unassembled WGS sequence"/>
</dbReference>
<organism evidence="2 3">
    <name type="scientific">Malassezia vespertilionis</name>
    <dbReference type="NCBI Taxonomy" id="2020962"/>
    <lineage>
        <taxon>Eukaryota</taxon>
        <taxon>Fungi</taxon>
        <taxon>Dikarya</taxon>
        <taxon>Basidiomycota</taxon>
        <taxon>Ustilaginomycotina</taxon>
        <taxon>Malasseziomycetes</taxon>
        <taxon>Malasseziales</taxon>
        <taxon>Malasseziaceae</taxon>
        <taxon>Malassezia</taxon>
    </lineage>
</organism>
<dbReference type="InterPro" id="IPR039703">
    <property type="entry name" value="Nta1"/>
</dbReference>
<protein>
    <submittedName>
        <fullName evidence="2">Nta1p</fullName>
    </submittedName>
</protein>
<evidence type="ECO:0000313" key="3">
    <source>
        <dbReference type="Proteomes" id="UP000232875"/>
    </source>
</evidence>
<evidence type="ECO:0000313" key="2">
    <source>
        <dbReference type="EMBL" id="PKI82781.1"/>
    </source>
</evidence>
<dbReference type="OrthoDB" id="201515at2759"/>
<gene>
    <name evidence="2" type="primary">NTA1</name>
    <name evidence="2" type="ORF">MVES_003166</name>
</gene>
<dbReference type="PROSITE" id="PS50263">
    <property type="entry name" value="CN_HYDROLASE"/>
    <property type="match status" value="1"/>
</dbReference>
<keyword evidence="3" id="KW-1185">Reference proteome</keyword>
<dbReference type="Pfam" id="PF00795">
    <property type="entry name" value="CN_hydrolase"/>
    <property type="match status" value="1"/>
</dbReference>
<proteinExistence type="predicted"/>
<dbReference type="InterPro" id="IPR003010">
    <property type="entry name" value="C-N_Hydrolase"/>
</dbReference>
<sequence>MRVVCVQCTPEQGKVQQNAAHIMSLVETVKPGSVDMLVLPEMALTGYVHDSLDAIEPFLENPYAEDGATFNLARDLATRLQCYVVAGFPERASAEALAAQHSPHLTDARHLTDELKGSPHLPQVRQKAFNAAMLVGRDGKLVHVFRKHFLYEPDATWADESAGFGYIDLQGIGRVSVAVCMDLNPYLLDSDFERYELAHFCDKNRVDFMVVCMNWLLPEEELGAYGESDGSAPSIPTINYWVTRAMPLWVPGMAKPGHEGHKVTMIACNRTGTERDFTFAGSSSVIHFFASERAILEGALGTNTAGVLAVDTAATTK</sequence>
<dbReference type="GO" id="GO:0008418">
    <property type="term" value="F:protein-N-terminal asparagine amidohydrolase activity"/>
    <property type="evidence" value="ECO:0007669"/>
    <property type="project" value="InterPro"/>
</dbReference>
<reference evidence="2 3" key="1">
    <citation type="submission" date="2017-10" db="EMBL/GenBank/DDBJ databases">
        <title>A novel species of cold-tolerant Malassezia isolated from bats.</title>
        <authorList>
            <person name="Lorch J.M."/>
            <person name="Palmer J.M."/>
            <person name="Vanderwolf K.J."/>
            <person name="Schmidt K.Z."/>
            <person name="Verant M.L."/>
            <person name="Weller T.J."/>
            <person name="Blehert D.S."/>
        </authorList>
    </citation>
    <scope>NUCLEOTIDE SEQUENCE [LARGE SCALE GENOMIC DNA]</scope>
    <source>
        <strain evidence="2 3">NWHC:44797-103</strain>
    </source>
</reference>
<dbReference type="STRING" id="2020962.A0A2N1J895"/>
<dbReference type="SUPFAM" id="SSF56317">
    <property type="entry name" value="Carbon-nitrogen hydrolase"/>
    <property type="match status" value="1"/>
</dbReference>